<dbReference type="AlphaFoldDB" id="A0A317CIQ9"/>
<evidence type="ECO:0000313" key="8">
    <source>
        <dbReference type="EMBL" id="PWQ98386.1"/>
    </source>
</evidence>
<organism evidence="8 9">
    <name type="scientific">Leucothrix arctica</name>
    <dbReference type="NCBI Taxonomy" id="1481894"/>
    <lineage>
        <taxon>Bacteria</taxon>
        <taxon>Pseudomonadati</taxon>
        <taxon>Pseudomonadota</taxon>
        <taxon>Gammaproteobacteria</taxon>
        <taxon>Thiotrichales</taxon>
        <taxon>Thiotrichaceae</taxon>
        <taxon>Leucothrix</taxon>
    </lineage>
</organism>
<keyword evidence="3 6" id="KW-0812">Transmembrane</keyword>
<evidence type="ECO:0000256" key="4">
    <source>
        <dbReference type="ARBA" id="ARBA00022989"/>
    </source>
</evidence>
<dbReference type="Pfam" id="PF13396">
    <property type="entry name" value="PLDc_N"/>
    <property type="match status" value="1"/>
</dbReference>
<evidence type="ECO:0000259" key="7">
    <source>
        <dbReference type="Pfam" id="PF13396"/>
    </source>
</evidence>
<comment type="subcellular location">
    <subcellularLocation>
        <location evidence="1">Cell membrane</location>
        <topology evidence="1">Multi-pass membrane protein</topology>
    </subcellularLocation>
</comment>
<keyword evidence="5 6" id="KW-0472">Membrane</keyword>
<comment type="caution">
    <text evidence="8">The sequence shown here is derived from an EMBL/GenBank/DDBJ whole genome shotgun (WGS) entry which is preliminary data.</text>
</comment>
<gene>
    <name evidence="8" type="ORF">DKT75_04465</name>
</gene>
<name>A0A317CIQ9_9GAMM</name>
<evidence type="ECO:0000256" key="1">
    <source>
        <dbReference type="ARBA" id="ARBA00004651"/>
    </source>
</evidence>
<dbReference type="Proteomes" id="UP000245506">
    <property type="component" value="Unassembled WGS sequence"/>
</dbReference>
<dbReference type="OrthoDB" id="8455471at2"/>
<sequence>MGIEVSGILGLLILILDIYAVIKVVNSGASTGGKVLWTLLIVMLPVIGLLLWFFAGPKG</sequence>
<protein>
    <recommendedName>
        <fullName evidence="7">Cardiolipin synthase N-terminal domain-containing protein</fullName>
    </recommendedName>
</protein>
<evidence type="ECO:0000256" key="3">
    <source>
        <dbReference type="ARBA" id="ARBA00022692"/>
    </source>
</evidence>
<keyword evidence="4 6" id="KW-1133">Transmembrane helix</keyword>
<evidence type="ECO:0000256" key="2">
    <source>
        <dbReference type="ARBA" id="ARBA00022475"/>
    </source>
</evidence>
<feature type="transmembrane region" description="Helical" evidence="6">
    <location>
        <begin position="36"/>
        <end position="55"/>
    </location>
</feature>
<dbReference type="InterPro" id="IPR027379">
    <property type="entry name" value="CLS_N"/>
</dbReference>
<feature type="domain" description="Cardiolipin synthase N-terminal" evidence="7">
    <location>
        <begin position="15"/>
        <end position="57"/>
    </location>
</feature>
<keyword evidence="9" id="KW-1185">Reference proteome</keyword>
<evidence type="ECO:0000256" key="6">
    <source>
        <dbReference type="SAM" id="Phobius"/>
    </source>
</evidence>
<dbReference type="EMBL" id="QGKL01000012">
    <property type="protein sequence ID" value="PWQ98386.1"/>
    <property type="molecule type" value="Genomic_DNA"/>
</dbReference>
<evidence type="ECO:0000256" key="5">
    <source>
        <dbReference type="ARBA" id="ARBA00023136"/>
    </source>
</evidence>
<keyword evidence="2" id="KW-1003">Cell membrane</keyword>
<accession>A0A317CIQ9</accession>
<reference evidence="8 9" key="1">
    <citation type="submission" date="2018-05" db="EMBL/GenBank/DDBJ databases">
        <title>Leucothrix arctica sp. nov., isolated from Arctic seawater.</title>
        <authorList>
            <person name="Choi A."/>
            <person name="Baek K."/>
        </authorList>
    </citation>
    <scope>NUCLEOTIDE SEQUENCE [LARGE SCALE GENOMIC DNA]</scope>
    <source>
        <strain evidence="8 9">IMCC9719</strain>
    </source>
</reference>
<dbReference type="RefSeq" id="WP_109822227.1">
    <property type="nucleotide sequence ID" value="NZ_QGKL01000012.1"/>
</dbReference>
<evidence type="ECO:0000313" key="9">
    <source>
        <dbReference type="Proteomes" id="UP000245506"/>
    </source>
</evidence>
<dbReference type="GO" id="GO:0005886">
    <property type="term" value="C:plasma membrane"/>
    <property type="evidence" value="ECO:0007669"/>
    <property type="project" value="UniProtKB-SubCell"/>
</dbReference>
<proteinExistence type="predicted"/>